<dbReference type="EMBL" id="JBHSXN010000002">
    <property type="protein sequence ID" value="MFC6953319.1"/>
    <property type="molecule type" value="Genomic_DNA"/>
</dbReference>
<feature type="domain" description="ABC transporter" evidence="9">
    <location>
        <begin position="378"/>
        <end position="658"/>
    </location>
</feature>
<feature type="domain" description="ABC transmembrane type-1" evidence="10">
    <location>
        <begin position="37"/>
        <end position="339"/>
    </location>
</feature>
<accession>A0ABD5VIM9</accession>
<evidence type="ECO:0000256" key="3">
    <source>
        <dbReference type="ARBA" id="ARBA00022741"/>
    </source>
</evidence>
<dbReference type="GO" id="GO:0016020">
    <property type="term" value="C:membrane"/>
    <property type="evidence" value="ECO:0007669"/>
    <property type="project" value="UniProtKB-SubCell"/>
</dbReference>
<dbReference type="PROSITE" id="PS50893">
    <property type="entry name" value="ABC_TRANSPORTER_2"/>
    <property type="match status" value="1"/>
</dbReference>
<dbReference type="PANTHER" id="PTHR24221">
    <property type="entry name" value="ATP-BINDING CASSETTE SUB-FAMILY B"/>
    <property type="match status" value="1"/>
</dbReference>
<dbReference type="SMART" id="SM00382">
    <property type="entry name" value="AAA"/>
    <property type="match status" value="1"/>
</dbReference>
<dbReference type="CDD" id="cd18565">
    <property type="entry name" value="ABC_6TM_exporter_like"/>
    <property type="match status" value="1"/>
</dbReference>
<feature type="transmembrane region" description="Helical" evidence="8">
    <location>
        <begin position="91"/>
        <end position="112"/>
    </location>
</feature>
<evidence type="ECO:0000256" key="2">
    <source>
        <dbReference type="ARBA" id="ARBA00022692"/>
    </source>
</evidence>
<name>A0ABD5VIM9_9EURY</name>
<keyword evidence="5 8" id="KW-1133">Transmembrane helix</keyword>
<dbReference type="Gene3D" id="3.40.50.300">
    <property type="entry name" value="P-loop containing nucleotide triphosphate hydrolases"/>
    <property type="match status" value="1"/>
</dbReference>
<feature type="transmembrane region" description="Helical" evidence="8">
    <location>
        <begin position="173"/>
        <end position="190"/>
    </location>
</feature>
<organism evidence="11 12">
    <name type="scientific">Halorubellus litoreus</name>
    <dbReference type="NCBI Taxonomy" id="755308"/>
    <lineage>
        <taxon>Archaea</taxon>
        <taxon>Methanobacteriati</taxon>
        <taxon>Methanobacteriota</taxon>
        <taxon>Stenosarchaea group</taxon>
        <taxon>Halobacteria</taxon>
        <taxon>Halobacteriales</taxon>
        <taxon>Halorubellaceae</taxon>
        <taxon>Halorubellus</taxon>
    </lineage>
</organism>
<gene>
    <name evidence="11" type="ORF">ACFQGB_10635</name>
</gene>
<dbReference type="AlphaFoldDB" id="A0ABD5VIM9"/>
<dbReference type="RefSeq" id="WP_336350280.1">
    <property type="nucleotide sequence ID" value="NZ_JAZAQL010000002.1"/>
</dbReference>
<feature type="transmembrane region" description="Helical" evidence="8">
    <location>
        <begin position="284"/>
        <end position="302"/>
    </location>
</feature>
<evidence type="ECO:0000313" key="11">
    <source>
        <dbReference type="EMBL" id="MFC6953319.1"/>
    </source>
</evidence>
<keyword evidence="4 11" id="KW-0067">ATP-binding</keyword>
<dbReference type="Pfam" id="PF00005">
    <property type="entry name" value="ABC_tran"/>
    <property type="match status" value="2"/>
</dbReference>
<evidence type="ECO:0000256" key="6">
    <source>
        <dbReference type="ARBA" id="ARBA00023136"/>
    </source>
</evidence>
<dbReference type="InterPro" id="IPR036640">
    <property type="entry name" value="ABC1_TM_sf"/>
</dbReference>
<protein>
    <submittedName>
        <fullName evidence="11">ABC transporter ATP-binding protein</fullName>
    </submittedName>
</protein>
<dbReference type="InterPro" id="IPR003593">
    <property type="entry name" value="AAA+_ATPase"/>
</dbReference>
<evidence type="ECO:0000259" key="10">
    <source>
        <dbReference type="PROSITE" id="PS50929"/>
    </source>
</evidence>
<evidence type="ECO:0000256" key="7">
    <source>
        <dbReference type="SAM" id="MobiDB-lite"/>
    </source>
</evidence>
<keyword evidence="6 8" id="KW-0472">Membrane</keyword>
<sequence>MASDDDENPFEAYRVDVDRPLGRLFREYGVPRWPWLLAGILSNFVSRAALLVPPVVLGTAIDAVFREGGASRYNLPLVPAGMLPNTQVEQFWFSVWLIVGAFVVGTAARWVWGVTMNTFAHGVMHAVRTDTYAAMQDLDMSFFDDKETGEVMSILNNDASNLETFLDDALSEVLRLVVMVLGIAGILFFYNAQLAAVTLVFVPLMGAFTLWFMRKAEPRYARVREAVGDLNTRLENGLAGIQLVKTTGTEAHETGRVRGASRELYDANMSILTLSYFYRPGMSFLAGLSFAATFLVGGLWIFQGPPGPLSGELSVGEFVIFVFMTQRFVQPLSQVSNIVDWYENAKASGKRVFGLMDVPPHVTEREDAVELADVDGHVRYDNVTFTYDGADEPVLDGVSIDAEPGETVALVGSTGAGKSTTLKLLMRLYDVDGPRPSARQTQSDDVDGPRPSASQTQSDDVDGPRPSANQTQSDAVNDGAVTVDGHDVRDVTLASLREHVGYVGQDSFLFDGTIAENVRYGRFDADRDAVERAARLAEAHEFIADLSEGYDTRVGERGVKLSGGQRQRLAIARVVLQDPPILVLDEATSDVDTETELRIQRSLDDLAADRTTFAIAHRLSTVKDADRIVVLEDGQVVERGSHDDLLAADGRYATLWNVQTGELDDPDDAY</sequence>
<reference evidence="11 12" key="1">
    <citation type="journal article" date="2019" name="Int. J. Syst. Evol. Microbiol.">
        <title>The Global Catalogue of Microorganisms (GCM) 10K type strain sequencing project: providing services to taxonomists for standard genome sequencing and annotation.</title>
        <authorList>
            <consortium name="The Broad Institute Genomics Platform"/>
            <consortium name="The Broad Institute Genome Sequencing Center for Infectious Disease"/>
            <person name="Wu L."/>
            <person name="Ma J."/>
        </authorList>
    </citation>
    <scope>NUCLEOTIDE SEQUENCE [LARGE SCALE GENOMIC DNA]</scope>
    <source>
        <strain evidence="11 12">GX26</strain>
    </source>
</reference>
<comment type="caution">
    <text evidence="11">The sequence shown here is derived from an EMBL/GenBank/DDBJ whole genome shotgun (WGS) entry which is preliminary data.</text>
</comment>
<dbReference type="Proteomes" id="UP001596395">
    <property type="component" value="Unassembled WGS sequence"/>
</dbReference>
<keyword evidence="3" id="KW-0547">Nucleotide-binding</keyword>
<keyword evidence="12" id="KW-1185">Reference proteome</keyword>
<evidence type="ECO:0000259" key="9">
    <source>
        <dbReference type="PROSITE" id="PS50893"/>
    </source>
</evidence>
<proteinExistence type="predicted"/>
<keyword evidence="2 8" id="KW-0812">Transmembrane</keyword>
<dbReference type="SUPFAM" id="SSF52540">
    <property type="entry name" value="P-loop containing nucleoside triphosphate hydrolases"/>
    <property type="match status" value="2"/>
</dbReference>
<evidence type="ECO:0000256" key="8">
    <source>
        <dbReference type="SAM" id="Phobius"/>
    </source>
</evidence>
<feature type="region of interest" description="Disordered" evidence="7">
    <location>
        <begin position="433"/>
        <end position="479"/>
    </location>
</feature>
<dbReference type="GO" id="GO:0005524">
    <property type="term" value="F:ATP binding"/>
    <property type="evidence" value="ECO:0007669"/>
    <property type="project" value="UniProtKB-KW"/>
</dbReference>
<dbReference type="SUPFAM" id="SSF90123">
    <property type="entry name" value="ABC transporter transmembrane region"/>
    <property type="match status" value="1"/>
</dbReference>
<dbReference type="PROSITE" id="PS00211">
    <property type="entry name" value="ABC_TRANSPORTER_1"/>
    <property type="match status" value="1"/>
</dbReference>
<evidence type="ECO:0000256" key="5">
    <source>
        <dbReference type="ARBA" id="ARBA00022989"/>
    </source>
</evidence>
<dbReference type="InterPro" id="IPR003439">
    <property type="entry name" value="ABC_transporter-like_ATP-bd"/>
</dbReference>
<dbReference type="PROSITE" id="PS50929">
    <property type="entry name" value="ABC_TM1F"/>
    <property type="match status" value="1"/>
</dbReference>
<dbReference type="InterPro" id="IPR039421">
    <property type="entry name" value="Type_1_exporter"/>
</dbReference>
<dbReference type="InterPro" id="IPR011527">
    <property type="entry name" value="ABC1_TM_dom"/>
</dbReference>
<dbReference type="InterPro" id="IPR017871">
    <property type="entry name" value="ABC_transporter-like_CS"/>
</dbReference>
<dbReference type="Gene3D" id="1.20.1560.10">
    <property type="entry name" value="ABC transporter type 1, transmembrane domain"/>
    <property type="match status" value="1"/>
</dbReference>
<feature type="transmembrane region" description="Helical" evidence="8">
    <location>
        <begin position="196"/>
        <end position="213"/>
    </location>
</feature>
<dbReference type="Pfam" id="PF00664">
    <property type="entry name" value="ABC_membrane"/>
    <property type="match status" value="1"/>
</dbReference>
<dbReference type="InterPro" id="IPR027417">
    <property type="entry name" value="P-loop_NTPase"/>
</dbReference>
<comment type="subcellular location">
    <subcellularLocation>
        <location evidence="1">Membrane</location>
        <topology evidence="1">Multi-pass membrane protein</topology>
    </subcellularLocation>
</comment>
<evidence type="ECO:0000256" key="4">
    <source>
        <dbReference type="ARBA" id="ARBA00022840"/>
    </source>
</evidence>
<evidence type="ECO:0000256" key="1">
    <source>
        <dbReference type="ARBA" id="ARBA00004141"/>
    </source>
</evidence>
<evidence type="ECO:0000313" key="12">
    <source>
        <dbReference type="Proteomes" id="UP001596395"/>
    </source>
</evidence>
<dbReference type="PANTHER" id="PTHR24221:SF654">
    <property type="entry name" value="ATP-BINDING CASSETTE SUB-FAMILY B MEMBER 6"/>
    <property type="match status" value="1"/>
</dbReference>